<dbReference type="EMBL" id="MG832660">
    <property type="protein sequence ID" value="QID02702.1"/>
    <property type="molecule type" value="Genomic_DNA"/>
</dbReference>
<dbReference type="GeneID" id="44790228"/>
<dbReference type="Pfam" id="PF02326">
    <property type="entry name" value="YMF19"/>
    <property type="match status" value="1"/>
</dbReference>
<dbReference type="InterPro" id="IPR003319">
    <property type="entry name" value="YMF19-like_N"/>
</dbReference>
<evidence type="ECO:0000256" key="1">
    <source>
        <dbReference type="ARBA" id="ARBA00004325"/>
    </source>
</evidence>
<geneLocation type="mitochondrion" evidence="9"/>
<evidence type="ECO:0000256" key="4">
    <source>
        <dbReference type="ARBA" id="ARBA00023128"/>
    </source>
</evidence>
<keyword evidence="5 7" id="KW-0472">Membrane</keyword>
<evidence type="ECO:0000256" key="6">
    <source>
        <dbReference type="ARBA" id="ARBA00023310"/>
    </source>
</evidence>
<evidence type="ECO:0000259" key="8">
    <source>
        <dbReference type="Pfam" id="PF02326"/>
    </source>
</evidence>
<keyword evidence="3 7" id="KW-1133">Transmembrane helix</keyword>
<accession>A0A6H2U2P4</accession>
<comment type="subcellular location">
    <subcellularLocation>
        <location evidence="1">Mitochondrion membrane</location>
    </subcellularLocation>
</comment>
<reference evidence="9" key="1">
    <citation type="journal article" date="2020" name="Parasit. Vectors">
        <title>The complete mitochondrial genome of a parasite at the animal-fungal boundary.</title>
        <authorList>
            <person name="Sana S."/>
            <person name="Hardouin E.A."/>
            <person name="Paley R."/>
            <person name="Zhang T."/>
            <person name="Andreou D."/>
        </authorList>
    </citation>
    <scope>NUCLEOTIDE SEQUENCE</scope>
</reference>
<dbReference type="GO" id="GO:0031966">
    <property type="term" value="C:mitochondrial membrane"/>
    <property type="evidence" value="ECO:0007669"/>
    <property type="project" value="UniProtKB-SubCell"/>
</dbReference>
<dbReference type="RefSeq" id="YP_009734662.1">
    <property type="nucleotide sequence ID" value="NC_046408.1"/>
</dbReference>
<evidence type="ECO:0000256" key="2">
    <source>
        <dbReference type="ARBA" id="ARBA00022692"/>
    </source>
</evidence>
<name>A0A6H2U2P4_9EUKA</name>
<evidence type="ECO:0000256" key="3">
    <source>
        <dbReference type="ARBA" id="ARBA00022989"/>
    </source>
</evidence>
<dbReference type="AlphaFoldDB" id="A0A6H2U2P4"/>
<protein>
    <submittedName>
        <fullName evidence="9">ATP synthase F0 subunit 8</fullName>
    </submittedName>
</protein>
<feature type="domain" description="ATP synthase YMF19-like N-terminal" evidence="8">
    <location>
        <begin position="2"/>
        <end position="63"/>
    </location>
</feature>
<dbReference type="GO" id="GO:0006754">
    <property type="term" value="P:ATP biosynthetic process"/>
    <property type="evidence" value="ECO:0007669"/>
    <property type="project" value="UniProtKB-KW"/>
</dbReference>
<organism evidence="9">
    <name type="scientific">Sphaerothecum destruens</name>
    <dbReference type="NCBI Taxonomy" id="42893"/>
    <lineage>
        <taxon>Eukaryota</taxon>
        <taxon>Ichthyosporea</taxon>
        <taxon>Dermocystida</taxon>
        <taxon>Sphaerothecum</taxon>
    </lineage>
</organism>
<keyword evidence="6" id="KW-0066">ATP synthesis</keyword>
<proteinExistence type="predicted"/>
<evidence type="ECO:0000256" key="7">
    <source>
        <dbReference type="SAM" id="Phobius"/>
    </source>
</evidence>
<gene>
    <name evidence="9" type="primary">atp8</name>
</gene>
<keyword evidence="4 9" id="KW-0496">Mitochondrion</keyword>
<evidence type="ECO:0000256" key="5">
    <source>
        <dbReference type="ARBA" id="ARBA00023136"/>
    </source>
</evidence>
<evidence type="ECO:0000313" key="9">
    <source>
        <dbReference type="EMBL" id="QID02702.1"/>
    </source>
</evidence>
<feature type="transmembrane region" description="Helical" evidence="7">
    <location>
        <begin position="6"/>
        <end position="28"/>
    </location>
</feature>
<keyword evidence="2 7" id="KW-0812">Transmembrane</keyword>
<sequence length="111" mass="13744">MPQIDILTYFPQFFWFIFSMCVLVNYMFNKFLPKISKIWYFRKRAYRKELKYSKSYIIAKIKFKRSFELQVLNMRYRGMPVSMKFDLPNSDELYLNYDNVWLSSRLNLIDV</sequence>